<proteinExistence type="predicted"/>
<reference evidence="1 2" key="1">
    <citation type="submission" date="2018-06" db="EMBL/GenBank/DDBJ databases">
        <authorList>
            <consortium name="Pathogen Informatics"/>
            <person name="Doyle S."/>
        </authorList>
    </citation>
    <scope>NUCLEOTIDE SEQUENCE [LARGE SCALE GENOMIC DNA]</scope>
    <source>
        <strain evidence="1 2">NCTC7927</strain>
    </source>
</reference>
<dbReference type="EMBL" id="UGAK01000001">
    <property type="protein sequence ID" value="STF91375.1"/>
    <property type="molecule type" value="Genomic_DNA"/>
</dbReference>
<protein>
    <submittedName>
        <fullName evidence="1">Uncharacterized protein</fullName>
    </submittedName>
</protein>
<sequence length="45" mass="4953">MSTNPGLIPVSQWVMPSLNVADNHQLFSFSVQDAFNIMGMMLLVA</sequence>
<dbReference type="Proteomes" id="UP000254043">
    <property type="component" value="Unassembled WGS sequence"/>
</dbReference>
<evidence type="ECO:0000313" key="1">
    <source>
        <dbReference type="EMBL" id="STF91375.1"/>
    </source>
</evidence>
<name>A0A376M0H4_ECOLX</name>
<evidence type="ECO:0000313" key="2">
    <source>
        <dbReference type="Proteomes" id="UP000254043"/>
    </source>
</evidence>
<accession>A0A376M0H4</accession>
<gene>
    <name evidence="1" type="ORF">NCTC7927_00001</name>
</gene>
<dbReference type="AlphaFoldDB" id="A0A376M0H4"/>
<organism evidence="1 2">
    <name type="scientific">Escherichia coli</name>
    <dbReference type="NCBI Taxonomy" id="562"/>
    <lineage>
        <taxon>Bacteria</taxon>
        <taxon>Pseudomonadati</taxon>
        <taxon>Pseudomonadota</taxon>
        <taxon>Gammaproteobacteria</taxon>
        <taxon>Enterobacterales</taxon>
        <taxon>Enterobacteriaceae</taxon>
        <taxon>Escherichia</taxon>
    </lineage>
</organism>